<dbReference type="CDD" id="cd08422">
    <property type="entry name" value="PBP2_CrgA_like"/>
    <property type="match status" value="1"/>
</dbReference>
<name>A0ABY4DQK0_9NEIS</name>
<feature type="domain" description="HTH lysR-type" evidence="5">
    <location>
        <begin position="2"/>
        <end position="59"/>
    </location>
</feature>
<dbReference type="PANTHER" id="PTHR30537:SF5">
    <property type="entry name" value="HTH-TYPE TRANSCRIPTIONAL ACTIVATOR TTDR-RELATED"/>
    <property type="match status" value="1"/>
</dbReference>
<dbReference type="Pfam" id="PF00126">
    <property type="entry name" value="HTH_1"/>
    <property type="match status" value="1"/>
</dbReference>
<evidence type="ECO:0000256" key="4">
    <source>
        <dbReference type="ARBA" id="ARBA00023163"/>
    </source>
</evidence>
<dbReference type="Gene3D" id="1.10.10.10">
    <property type="entry name" value="Winged helix-like DNA-binding domain superfamily/Winged helix DNA-binding domain"/>
    <property type="match status" value="1"/>
</dbReference>
<dbReference type="SUPFAM" id="SSF46785">
    <property type="entry name" value="Winged helix' DNA-binding domain"/>
    <property type="match status" value="1"/>
</dbReference>
<dbReference type="Proteomes" id="UP000829817">
    <property type="component" value="Chromosome"/>
</dbReference>
<keyword evidence="3" id="KW-0238">DNA-binding</keyword>
<keyword evidence="2" id="KW-0805">Transcription regulation</keyword>
<dbReference type="PROSITE" id="PS50931">
    <property type="entry name" value="HTH_LYSR"/>
    <property type="match status" value="1"/>
</dbReference>
<dbReference type="InterPro" id="IPR005119">
    <property type="entry name" value="LysR_subst-bd"/>
</dbReference>
<dbReference type="Pfam" id="PF03466">
    <property type="entry name" value="LysR_substrate"/>
    <property type="match status" value="1"/>
</dbReference>
<evidence type="ECO:0000256" key="2">
    <source>
        <dbReference type="ARBA" id="ARBA00023015"/>
    </source>
</evidence>
<proteinExistence type="inferred from homology"/>
<dbReference type="Gene3D" id="3.40.190.290">
    <property type="match status" value="1"/>
</dbReference>
<reference evidence="6 7" key="1">
    <citation type="journal article" date="2022" name="Res Sq">
        <title>Evolution of multicellular longitudinally dividing oral cavity symbionts (Neisseriaceae).</title>
        <authorList>
            <person name="Nyongesa S."/>
            <person name="Weber P."/>
            <person name="Bernet E."/>
            <person name="Pullido F."/>
            <person name="Nieckarz M."/>
            <person name="Delaby M."/>
            <person name="Nieves C."/>
            <person name="Viehboeck T."/>
            <person name="Krause N."/>
            <person name="Rivera-Millot A."/>
            <person name="Nakamura A."/>
            <person name="Vischer N."/>
            <person name="VanNieuwenhze M."/>
            <person name="Brun Y."/>
            <person name="Cava F."/>
            <person name="Bulgheresi S."/>
            <person name="Veyrier F."/>
        </authorList>
    </citation>
    <scope>NUCLEOTIDE SEQUENCE [LARGE SCALE GENOMIC DNA]</scope>
    <source>
        <strain evidence="6 7">CCUG 63373m</strain>
    </source>
</reference>
<dbReference type="EMBL" id="CP091508">
    <property type="protein sequence ID" value="UOO81332.1"/>
    <property type="molecule type" value="Genomic_DNA"/>
</dbReference>
<gene>
    <name evidence="6" type="ORF">LVJ83_10215</name>
</gene>
<organism evidence="6 7">
    <name type="scientific">Uruburuella testudinis</name>
    <dbReference type="NCBI Taxonomy" id="1282863"/>
    <lineage>
        <taxon>Bacteria</taxon>
        <taxon>Pseudomonadati</taxon>
        <taxon>Pseudomonadota</taxon>
        <taxon>Betaproteobacteria</taxon>
        <taxon>Neisseriales</taxon>
        <taxon>Neisseriaceae</taxon>
        <taxon>Uruburuella</taxon>
    </lineage>
</organism>
<accession>A0ABY4DQK0</accession>
<dbReference type="RefSeq" id="WP_244784396.1">
    <property type="nucleotide sequence ID" value="NZ_CP091508.1"/>
</dbReference>
<keyword evidence="7" id="KW-1185">Reference proteome</keyword>
<evidence type="ECO:0000259" key="5">
    <source>
        <dbReference type="PROSITE" id="PS50931"/>
    </source>
</evidence>
<protein>
    <submittedName>
        <fullName evidence="6">LysR family transcriptional regulator</fullName>
    </submittedName>
</protein>
<evidence type="ECO:0000256" key="1">
    <source>
        <dbReference type="ARBA" id="ARBA00009437"/>
    </source>
</evidence>
<dbReference type="InterPro" id="IPR036388">
    <property type="entry name" value="WH-like_DNA-bd_sf"/>
</dbReference>
<dbReference type="InterPro" id="IPR000847">
    <property type="entry name" value="LysR_HTH_N"/>
</dbReference>
<keyword evidence="4" id="KW-0804">Transcription</keyword>
<dbReference type="InterPro" id="IPR036390">
    <property type="entry name" value="WH_DNA-bd_sf"/>
</dbReference>
<dbReference type="InterPro" id="IPR058163">
    <property type="entry name" value="LysR-type_TF_proteobact-type"/>
</dbReference>
<dbReference type="PANTHER" id="PTHR30537">
    <property type="entry name" value="HTH-TYPE TRANSCRIPTIONAL REGULATOR"/>
    <property type="match status" value="1"/>
</dbReference>
<evidence type="ECO:0000256" key="3">
    <source>
        <dbReference type="ARBA" id="ARBA00023125"/>
    </source>
</evidence>
<sequence length="289" mass="31795">MMDLNAIRLFVAVVQAGSLSKASQQLDVPIATISRQLKALEKSLNTQLFDRFKTGVKPTMLGQKLYEDVYLSIDNLLQAERALGDTQQQLSGKLRISTPSGFEPVWDWVSAFQQQHPQVEVHCLVTDRVLDLVEDGIDVAFRVGDLHTDSVIARELMPLRAKLVATPALLARLGEPREPADLAHFPCAGWATNGQKTMQWQLGGQSVTLPCRFGANDSYALAHITQKGLVIGQLPDYIAERLIRDAGLVEVLPDHPQPSHPVHLLYPAHRHASSLIQAFLGFCLENAGG</sequence>
<comment type="similarity">
    <text evidence="1">Belongs to the LysR transcriptional regulatory family.</text>
</comment>
<dbReference type="SUPFAM" id="SSF53850">
    <property type="entry name" value="Periplasmic binding protein-like II"/>
    <property type="match status" value="1"/>
</dbReference>
<evidence type="ECO:0000313" key="7">
    <source>
        <dbReference type="Proteomes" id="UP000829817"/>
    </source>
</evidence>
<evidence type="ECO:0000313" key="6">
    <source>
        <dbReference type="EMBL" id="UOO81332.1"/>
    </source>
</evidence>